<dbReference type="EMBL" id="UINC01065549">
    <property type="protein sequence ID" value="SVB95337.1"/>
    <property type="molecule type" value="Genomic_DNA"/>
</dbReference>
<dbReference type="AlphaFoldDB" id="A0A382I806"/>
<accession>A0A382I806</accession>
<evidence type="ECO:0008006" key="2">
    <source>
        <dbReference type="Google" id="ProtNLM"/>
    </source>
</evidence>
<evidence type="ECO:0000313" key="1">
    <source>
        <dbReference type="EMBL" id="SVB95337.1"/>
    </source>
</evidence>
<reference evidence="1" key="1">
    <citation type="submission" date="2018-05" db="EMBL/GenBank/DDBJ databases">
        <authorList>
            <person name="Lanie J.A."/>
            <person name="Ng W.-L."/>
            <person name="Kazmierczak K.M."/>
            <person name="Andrzejewski T.M."/>
            <person name="Davidsen T.M."/>
            <person name="Wayne K.J."/>
            <person name="Tettelin H."/>
            <person name="Glass J.I."/>
            <person name="Rusch D."/>
            <person name="Podicherti R."/>
            <person name="Tsui H.-C.T."/>
            <person name="Winkler M.E."/>
        </authorList>
    </citation>
    <scope>NUCLEOTIDE SEQUENCE</scope>
</reference>
<sequence length="103" mass="11087">MAVYQIHFKANPVLWPTDPKERLAVSEGAFQGGEDLLAAGAMQEVAWVSSSEGYARVEADTAAGALAICAMFFPMFTQEVQELVPWDVAKDAILGAVRQAAEQ</sequence>
<gene>
    <name evidence="1" type="ORF">METZ01_LOCUS248191</name>
</gene>
<proteinExistence type="predicted"/>
<name>A0A382I806_9ZZZZ</name>
<organism evidence="1">
    <name type="scientific">marine metagenome</name>
    <dbReference type="NCBI Taxonomy" id="408172"/>
    <lineage>
        <taxon>unclassified sequences</taxon>
        <taxon>metagenomes</taxon>
        <taxon>ecological metagenomes</taxon>
    </lineage>
</organism>
<protein>
    <recommendedName>
        <fullName evidence="2">DUF3303 domain-containing protein</fullName>
    </recommendedName>
</protein>